<evidence type="ECO:0000313" key="9">
    <source>
        <dbReference type="EMBL" id="MEE1885907.1"/>
    </source>
</evidence>
<feature type="transmembrane region" description="Helical" evidence="6">
    <location>
        <begin position="719"/>
        <end position="743"/>
    </location>
</feature>
<evidence type="ECO:0000259" key="7">
    <source>
        <dbReference type="Pfam" id="PF02687"/>
    </source>
</evidence>
<feature type="domain" description="MacB-like periplasmic core" evidence="8">
    <location>
        <begin position="26"/>
        <end position="230"/>
    </location>
</feature>
<keyword evidence="2" id="KW-1003">Cell membrane</keyword>
<evidence type="ECO:0000256" key="1">
    <source>
        <dbReference type="ARBA" id="ARBA00004651"/>
    </source>
</evidence>
<dbReference type="RefSeq" id="WP_330146798.1">
    <property type="nucleotide sequence ID" value="NZ_JAZDQU010000002.1"/>
</dbReference>
<accession>A0ABU7H3J8</accession>
<proteinExistence type="predicted"/>
<dbReference type="Pfam" id="PF02687">
    <property type="entry name" value="FtsX"/>
    <property type="match status" value="2"/>
</dbReference>
<dbReference type="InterPro" id="IPR038766">
    <property type="entry name" value="Membrane_comp_ABC_pdt"/>
</dbReference>
<feature type="transmembrane region" description="Helical" evidence="6">
    <location>
        <begin position="807"/>
        <end position="827"/>
    </location>
</feature>
<feature type="transmembrane region" description="Helical" evidence="6">
    <location>
        <begin position="260"/>
        <end position="284"/>
    </location>
</feature>
<dbReference type="PANTHER" id="PTHR30287">
    <property type="entry name" value="MEMBRANE COMPONENT OF PREDICTED ABC SUPERFAMILY METABOLITE UPTAKE TRANSPORTER"/>
    <property type="match status" value="1"/>
</dbReference>
<evidence type="ECO:0000256" key="3">
    <source>
        <dbReference type="ARBA" id="ARBA00022692"/>
    </source>
</evidence>
<comment type="subcellular location">
    <subcellularLocation>
        <location evidence="1">Cell membrane</location>
        <topology evidence="1">Multi-pass membrane protein</topology>
    </subcellularLocation>
</comment>
<feature type="transmembrane region" description="Helical" evidence="6">
    <location>
        <begin position="426"/>
        <end position="448"/>
    </location>
</feature>
<feature type="domain" description="ABC3 transporter permease C-terminal" evidence="7">
    <location>
        <begin position="723"/>
        <end position="837"/>
    </location>
</feature>
<feature type="domain" description="ABC3 transporter permease C-terminal" evidence="7">
    <location>
        <begin position="263"/>
        <end position="382"/>
    </location>
</feature>
<feature type="transmembrane region" description="Helical" evidence="6">
    <location>
        <begin position="397"/>
        <end position="420"/>
    </location>
</feature>
<comment type="caution">
    <text evidence="9">The sequence shown here is derived from an EMBL/GenBank/DDBJ whole genome shotgun (WGS) entry which is preliminary data.</text>
</comment>
<dbReference type="PANTHER" id="PTHR30287:SF1">
    <property type="entry name" value="INNER MEMBRANE PROTEIN"/>
    <property type="match status" value="1"/>
</dbReference>
<feature type="transmembrane region" description="Helical" evidence="6">
    <location>
        <begin position="478"/>
        <end position="497"/>
    </location>
</feature>
<gene>
    <name evidence="9" type="ORF">VRU49_10815</name>
</gene>
<feature type="transmembrane region" description="Helical" evidence="6">
    <location>
        <begin position="350"/>
        <end position="376"/>
    </location>
</feature>
<dbReference type="Pfam" id="PF12704">
    <property type="entry name" value="MacB_PCD"/>
    <property type="match status" value="1"/>
</dbReference>
<feature type="transmembrane region" description="Helical" evidence="6">
    <location>
        <begin position="305"/>
        <end position="330"/>
    </location>
</feature>
<feature type="transmembrane region" description="Helical" evidence="6">
    <location>
        <begin position="764"/>
        <end position="795"/>
    </location>
</feature>
<keyword evidence="5 6" id="KW-0472">Membrane</keyword>
<evidence type="ECO:0000256" key="2">
    <source>
        <dbReference type="ARBA" id="ARBA00022475"/>
    </source>
</evidence>
<feature type="transmembrane region" description="Helical" evidence="6">
    <location>
        <begin position="25"/>
        <end position="46"/>
    </location>
</feature>
<sequence>MKKRLNLPWLFKMAWRDSRRNRSKLMLFISSIILGISALVAIYTFGVNLNKDIDQQAATLLGADLEIAGNKKPTEKVQQLIDSIGGERSEEQNFPSMAMFMSNGGTRLVQVRALSGNFPYYGSIETIPAAAGISFRNAQDALVDKSLLLQFNTKVGDSIKIGDITFKIAGSITKAPGQTGFAASVAPVVYIPLAYLEATGLVKVGSRINYKYYFKLKESVNVEALAKAIDGTLDKDDFRYETIASQKEDTGRSFANLTNFLSLVGFIALLLGCIGVASAIHIYIREKLASIAVLRCLGTTSKQAFIIFLIQITGIGFIGSLIGAGLGTLIQQLLPVVFKDFLPIEISSEISYLSIFQGISVGVLISILFALLPLVNIRKVSPLNTLRNVADLDQNKFDWVAFWIYTLIVVFIYTFTWIQIGSALQALIFTIGIFIAFLLLFAMAKLLMFLTKKLIPSKWGYLWRQGFANLYRPNNQTIILIISVGLGTLFISLLFLIQSTLLSRIQLSSSSNQPNMVLFDIQTAQKEEVAKLVKEEGFPVIQEVPIVTLKLDEINGKTQAELKNDSTNKIPRRTFSREFRVTYRSELTDAESIRSGKWVGEASGDGPIPISIEGDYAKSLSLKLGDELLFNVQGVPMLTKITSFRNVEWGRIQTNFLVVFPKNSLENAPQFHVLLTKTEVGKDAAQLQTKVVSKFPNISIVDLGLVLLVLDDILDKIGFIVQFMGGFSIATGLVVLVASVMISKYQRIKESVLLRTLGASRKQILMITGLEYFFLGSLAAASGIILSLIGGWALAVYSFKAPFIIDWISILSLFGIVTALTILIGLFNSRGIISKPPLEILRGNY</sequence>
<dbReference type="EMBL" id="JAZDQU010000002">
    <property type="protein sequence ID" value="MEE1885907.1"/>
    <property type="molecule type" value="Genomic_DNA"/>
</dbReference>
<evidence type="ECO:0000259" key="8">
    <source>
        <dbReference type="Pfam" id="PF12704"/>
    </source>
</evidence>
<evidence type="ECO:0000313" key="10">
    <source>
        <dbReference type="Proteomes" id="UP001337681"/>
    </source>
</evidence>
<evidence type="ECO:0000256" key="6">
    <source>
        <dbReference type="SAM" id="Phobius"/>
    </source>
</evidence>
<organism evidence="9 10">
    <name type="scientific">Pedobacter flavus</name>
    <dbReference type="NCBI Taxonomy" id="3113906"/>
    <lineage>
        <taxon>Bacteria</taxon>
        <taxon>Pseudomonadati</taxon>
        <taxon>Bacteroidota</taxon>
        <taxon>Sphingobacteriia</taxon>
        <taxon>Sphingobacteriales</taxon>
        <taxon>Sphingobacteriaceae</taxon>
        <taxon>Pedobacter</taxon>
    </lineage>
</organism>
<evidence type="ECO:0000256" key="4">
    <source>
        <dbReference type="ARBA" id="ARBA00022989"/>
    </source>
</evidence>
<name>A0ABU7H3J8_9SPHI</name>
<dbReference type="Proteomes" id="UP001337681">
    <property type="component" value="Unassembled WGS sequence"/>
</dbReference>
<keyword evidence="3 6" id="KW-0812">Transmembrane</keyword>
<dbReference type="InterPro" id="IPR003838">
    <property type="entry name" value="ABC3_permease_C"/>
</dbReference>
<reference evidence="9 10" key="1">
    <citation type="submission" date="2024-01" db="EMBL/GenBank/DDBJ databases">
        <title>Pedobacter sp. nov., isolated from oil-contaminated soil.</title>
        <authorList>
            <person name="Le N.T.T."/>
        </authorList>
    </citation>
    <scope>NUCLEOTIDE SEQUENCE [LARGE SCALE GENOMIC DNA]</scope>
    <source>
        <strain evidence="9 10">VNH31</strain>
    </source>
</reference>
<keyword evidence="4 6" id="KW-1133">Transmembrane helix</keyword>
<keyword evidence="10" id="KW-1185">Reference proteome</keyword>
<dbReference type="InterPro" id="IPR025857">
    <property type="entry name" value="MacB_PCD"/>
</dbReference>
<evidence type="ECO:0000256" key="5">
    <source>
        <dbReference type="ARBA" id="ARBA00023136"/>
    </source>
</evidence>
<protein>
    <submittedName>
        <fullName evidence="9">FtsX-like permease family protein</fullName>
    </submittedName>
</protein>